<organism evidence="2 3">
    <name type="scientific">Jeotgalibaca porci</name>
    <dbReference type="NCBI Taxonomy" id="1868793"/>
    <lineage>
        <taxon>Bacteria</taxon>
        <taxon>Bacillati</taxon>
        <taxon>Bacillota</taxon>
        <taxon>Bacilli</taxon>
        <taxon>Lactobacillales</taxon>
        <taxon>Carnobacteriaceae</taxon>
        <taxon>Jeotgalibaca</taxon>
    </lineage>
</organism>
<feature type="domain" description="Calcineurin-like phosphoesterase" evidence="1">
    <location>
        <begin position="6"/>
        <end position="204"/>
    </location>
</feature>
<accession>A0A6G7WJI7</accession>
<dbReference type="InterPro" id="IPR006186">
    <property type="entry name" value="Ser/Thr-sp_prot-phosphatase"/>
</dbReference>
<dbReference type="GeneID" id="94553722"/>
<dbReference type="GO" id="GO:0008803">
    <property type="term" value="F:bis(5'-nucleosyl)-tetraphosphatase (symmetrical) activity"/>
    <property type="evidence" value="ECO:0007669"/>
    <property type="project" value="TreeGrafter"/>
</dbReference>
<dbReference type="EMBL" id="CP049889">
    <property type="protein sequence ID" value="QIK52444.1"/>
    <property type="molecule type" value="Genomic_DNA"/>
</dbReference>
<sequence>MRQQLFVVGDIHGEYDMLVKLLEQWDKKTQTLLFVGDLADRGLNSKACIELVYRLVAAGDAICLTGNHEQLFLQFLEQPDTFYGNYLINGGASTISSLLPDLRQSTAQPTEIAEKIKDQYPDLIAFISSMPLYFEWHHYLFVHAGVDLSLPDWKETPTKDFYWIREPFHRGINQTGKVIVFGHTPTPGLHNADNNYDIWESDNKIGIDGGAVFGGILHGLVFDQNTLVAHYGVQKKNDVPECITYIEGT</sequence>
<dbReference type="Proteomes" id="UP000501830">
    <property type="component" value="Chromosome"/>
</dbReference>
<dbReference type="PANTHER" id="PTHR42850:SF4">
    <property type="entry name" value="ZINC-DEPENDENT ENDOPOLYPHOSPHATASE"/>
    <property type="match status" value="1"/>
</dbReference>
<gene>
    <name evidence="2" type="ORF">G7058_10535</name>
</gene>
<dbReference type="RefSeq" id="WP_166063473.1">
    <property type="nucleotide sequence ID" value="NZ_CP049889.1"/>
</dbReference>
<dbReference type="GO" id="GO:0110154">
    <property type="term" value="P:RNA decapping"/>
    <property type="evidence" value="ECO:0007669"/>
    <property type="project" value="TreeGrafter"/>
</dbReference>
<evidence type="ECO:0000313" key="2">
    <source>
        <dbReference type="EMBL" id="QIK52444.1"/>
    </source>
</evidence>
<protein>
    <submittedName>
        <fullName evidence="2">Serine/threonine protein phosphatase</fullName>
    </submittedName>
</protein>
<keyword evidence="3" id="KW-1185">Reference proteome</keyword>
<dbReference type="InterPro" id="IPR029052">
    <property type="entry name" value="Metallo-depent_PP-like"/>
</dbReference>
<dbReference type="AlphaFoldDB" id="A0A6G7WJI7"/>
<dbReference type="CDD" id="cd00144">
    <property type="entry name" value="MPP_PPP_family"/>
    <property type="match status" value="1"/>
</dbReference>
<evidence type="ECO:0000259" key="1">
    <source>
        <dbReference type="Pfam" id="PF00149"/>
    </source>
</evidence>
<dbReference type="KEGG" id="jpo:G7058_10535"/>
<dbReference type="Pfam" id="PF00149">
    <property type="entry name" value="Metallophos"/>
    <property type="match status" value="1"/>
</dbReference>
<dbReference type="Gene3D" id="3.60.21.10">
    <property type="match status" value="1"/>
</dbReference>
<evidence type="ECO:0000313" key="3">
    <source>
        <dbReference type="Proteomes" id="UP000501830"/>
    </source>
</evidence>
<dbReference type="GO" id="GO:0005737">
    <property type="term" value="C:cytoplasm"/>
    <property type="evidence" value="ECO:0007669"/>
    <property type="project" value="TreeGrafter"/>
</dbReference>
<dbReference type="PRINTS" id="PR00114">
    <property type="entry name" value="STPHPHTASE"/>
</dbReference>
<dbReference type="PANTHER" id="PTHR42850">
    <property type="entry name" value="METALLOPHOSPHOESTERASE"/>
    <property type="match status" value="1"/>
</dbReference>
<dbReference type="InterPro" id="IPR004843">
    <property type="entry name" value="Calcineurin-like_PHP"/>
</dbReference>
<dbReference type="GO" id="GO:0016791">
    <property type="term" value="F:phosphatase activity"/>
    <property type="evidence" value="ECO:0007669"/>
    <property type="project" value="TreeGrafter"/>
</dbReference>
<dbReference type="InterPro" id="IPR050126">
    <property type="entry name" value="Ap4A_hydrolase"/>
</dbReference>
<dbReference type="SUPFAM" id="SSF56300">
    <property type="entry name" value="Metallo-dependent phosphatases"/>
    <property type="match status" value="1"/>
</dbReference>
<reference evidence="2 3" key="1">
    <citation type="journal article" date="2017" name="Int. J. Syst. Evol. Microbiol.">
        <title>Jeotgalibaca porci sp. nov. and Jeotgalibaca arthritidis sp. nov., isolated from pigs, and emended description of the genus Jeotgalibaca.</title>
        <authorList>
            <person name="Zamora L."/>
            <person name="Perez-Sancho M."/>
            <person name="Dominguez L."/>
            <person name="Fernandez-Garayzabal J.F."/>
            <person name="Vela A.I."/>
        </authorList>
    </citation>
    <scope>NUCLEOTIDE SEQUENCE [LARGE SCALE GENOMIC DNA]</scope>
    <source>
        <strain evidence="2 3">CCUG 69148</strain>
    </source>
</reference>
<proteinExistence type="predicted"/>
<name>A0A6G7WJI7_9LACT</name>